<comment type="caution">
    <text evidence="5">The sequence shown here is derived from an EMBL/GenBank/DDBJ whole genome shotgun (WGS) entry which is preliminary data.</text>
</comment>
<comment type="similarity">
    <text evidence="1 2">Belongs to the anti-sigma-factor antagonist family.</text>
</comment>
<dbReference type="SUPFAM" id="SSF52091">
    <property type="entry name" value="SpoIIaa-like"/>
    <property type="match status" value="1"/>
</dbReference>
<proteinExistence type="inferred from homology"/>
<dbReference type="RefSeq" id="WP_079151089.1">
    <property type="nucleotide sequence ID" value="NZ_ASQP01000104.1"/>
</dbReference>
<accession>A0A1R1SP87</accession>
<protein>
    <recommendedName>
        <fullName evidence="2">Anti-sigma factor antagonist</fullName>
    </recommendedName>
</protein>
<dbReference type="Proteomes" id="UP000186168">
    <property type="component" value="Unassembled WGS sequence"/>
</dbReference>
<evidence type="ECO:0000256" key="2">
    <source>
        <dbReference type="RuleBase" id="RU003749"/>
    </source>
</evidence>
<dbReference type="PANTHER" id="PTHR33495:SF2">
    <property type="entry name" value="ANTI-SIGMA FACTOR ANTAGONIST TM_1081-RELATED"/>
    <property type="match status" value="1"/>
</dbReference>
<dbReference type="Pfam" id="PF01740">
    <property type="entry name" value="STAS"/>
    <property type="match status" value="1"/>
</dbReference>
<keyword evidence="6" id="KW-1185">Reference proteome</keyword>
<feature type="domain" description="STAS" evidence="4">
    <location>
        <begin position="39"/>
        <end position="139"/>
    </location>
</feature>
<evidence type="ECO:0000259" key="4">
    <source>
        <dbReference type="PROSITE" id="PS50801"/>
    </source>
</evidence>
<dbReference type="Gene3D" id="3.30.750.24">
    <property type="entry name" value="STAS domain"/>
    <property type="match status" value="1"/>
</dbReference>
<dbReference type="NCBIfam" id="TIGR00377">
    <property type="entry name" value="ant_ant_sig"/>
    <property type="match status" value="1"/>
</dbReference>
<dbReference type="AlphaFoldDB" id="A0A1R1SP87"/>
<dbReference type="PANTHER" id="PTHR33495">
    <property type="entry name" value="ANTI-SIGMA FACTOR ANTAGONIST TM_1081-RELATED-RELATED"/>
    <property type="match status" value="1"/>
</dbReference>
<sequence>MTQQGAPRREAPPLAAIAPEGVRADRGTAPRAFTYGVGGYTVVELHGEIDIVGRESIGLELDRVTSPPAPAVVIDLTPTRFFDCSGLELVCRAYRRVRDRGGRLWVVCDSPLILRTLRVGGLLDVLCPVPTLADALRED</sequence>
<dbReference type="STRING" id="67365.GCA_001704635_07572"/>
<organism evidence="5 6">
    <name type="scientific">Streptomyces sparsogenes DSM 40356</name>
    <dbReference type="NCBI Taxonomy" id="1331668"/>
    <lineage>
        <taxon>Bacteria</taxon>
        <taxon>Bacillati</taxon>
        <taxon>Actinomycetota</taxon>
        <taxon>Actinomycetes</taxon>
        <taxon>Kitasatosporales</taxon>
        <taxon>Streptomycetaceae</taxon>
        <taxon>Streptomyces</taxon>
    </lineage>
</organism>
<dbReference type="InterPro" id="IPR002645">
    <property type="entry name" value="STAS_dom"/>
</dbReference>
<evidence type="ECO:0000313" key="5">
    <source>
        <dbReference type="EMBL" id="OMI40135.1"/>
    </source>
</evidence>
<evidence type="ECO:0000256" key="3">
    <source>
        <dbReference type="SAM" id="MobiDB-lite"/>
    </source>
</evidence>
<dbReference type="CDD" id="cd07043">
    <property type="entry name" value="STAS_anti-anti-sigma_factors"/>
    <property type="match status" value="1"/>
</dbReference>
<dbReference type="GeneID" id="96744992"/>
<dbReference type="EMBL" id="ASQP01000104">
    <property type="protein sequence ID" value="OMI40135.1"/>
    <property type="molecule type" value="Genomic_DNA"/>
</dbReference>
<feature type="region of interest" description="Disordered" evidence="3">
    <location>
        <begin position="1"/>
        <end position="20"/>
    </location>
</feature>
<gene>
    <name evidence="5" type="ORF">SPAR_07462</name>
</gene>
<evidence type="ECO:0000256" key="1">
    <source>
        <dbReference type="ARBA" id="ARBA00009013"/>
    </source>
</evidence>
<dbReference type="GO" id="GO:0043856">
    <property type="term" value="F:anti-sigma factor antagonist activity"/>
    <property type="evidence" value="ECO:0007669"/>
    <property type="project" value="InterPro"/>
</dbReference>
<dbReference type="InterPro" id="IPR036513">
    <property type="entry name" value="STAS_dom_sf"/>
</dbReference>
<name>A0A1R1SP87_9ACTN</name>
<dbReference type="PROSITE" id="PS50801">
    <property type="entry name" value="STAS"/>
    <property type="match status" value="1"/>
</dbReference>
<evidence type="ECO:0000313" key="6">
    <source>
        <dbReference type="Proteomes" id="UP000186168"/>
    </source>
</evidence>
<reference evidence="5 6" key="1">
    <citation type="submission" date="2013-05" db="EMBL/GenBank/DDBJ databases">
        <title>Genome sequence of Streptomyces sparsogenes DSM 40356.</title>
        <authorList>
            <person name="Coyne S."/>
            <person name="Seebeck F.P."/>
        </authorList>
    </citation>
    <scope>NUCLEOTIDE SEQUENCE [LARGE SCALE GENOMIC DNA]</scope>
    <source>
        <strain evidence="5 6">DSM 40356</strain>
    </source>
</reference>
<dbReference type="InterPro" id="IPR003658">
    <property type="entry name" value="Anti-sigma_ant"/>
</dbReference>